<dbReference type="GO" id="GO:0000978">
    <property type="term" value="F:RNA polymerase II cis-regulatory region sequence-specific DNA binding"/>
    <property type="evidence" value="ECO:0007669"/>
    <property type="project" value="UniProtKB-ARBA"/>
</dbReference>
<evidence type="ECO:0000256" key="11">
    <source>
        <dbReference type="SAM" id="MobiDB-lite"/>
    </source>
</evidence>
<dbReference type="EMBL" id="KZ852133">
    <property type="protein sequence ID" value="RDH26572.1"/>
    <property type="molecule type" value="Genomic_DNA"/>
</dbReference>
<keyword evidence="3" id="KW-0677">Repeat</keyword>
<feature type="region of interest" description="Disordered" evidence="11">
    <location>
        <begin position="115"/>
        <end position="144"/>
    </location>
</feature>
<evidence type="ECO:0000256" key="9">
    <source>
        <dbReference type="ARBA" id="ARBA00023242"/>
    </source>
</evidence>
<dbReference type="PROSITE" id="PS50157">
    <property type="entry name" value="ZINC_FINGER_C2H2_2"/>
    <property type="match status" value="4"/>
</dbReference>
<dbReference type="RefSeq" id="XP_026619594.1">
    <property type="nucleotide sequence ID" value="XM_026769995.1"/>
</dbReference>
<evidence type="ECO:0000256" key="2">
    <source>
        <dbReference type="ARBA" id="ARBA00022723"/>
    </source>
</evidence>
<keyword evidence="14" id="KW-1185">Reference proteome</keyword>
<feature type="domain" description="C2H2-type" evidence="12">
    <location>
        <begin position="9"/>
        <end position="38"/>
    </location>
</feature>
<evidence type="ECO:0000256" key="4">
    <source>
        <dbReference type="ARBA" id="ARBA00022771"/>
    </source>
</evidence>
<keyword evidence="8" id="KW-0804">Transcription</keyword>
<evidence type="ECO:0000256" key="5">
    <source>
        <dbReference type="ARBA" id="ARBA00022833"/>
    </source>
</evidence>
<dbReference type="FunFam" id="3.30.160.60:FF:002343">
    <property type="entry name" value="Zinc finger protein 33A"/>
    <property type="match status" value="1"/>
</dbReference>
<gene>
    <name evidence="13" type="ORF">BDQ94DRAFT_164366</name>
</gene>
<keyword evidence="2" id="KW-0479">Metal-binding</keyword>
<evidence type="ECO:0000256" key="10">
    <source>
        <dbReference type="PROSITE-ProRule" id="PRU00042"/>
    </source>
</evidence>
<keyword evidence="4 10" id="KW-0863">Zinc-finger</keyword>
<dbReference type="FunFam" id="3.30.160.60:FF:000125">
    <property type="entry name" value="Putative zinc finger protein 143"/>
    <property type="match status" value="1"/>
</dbReference>
<dbReference type="AlphaFoldDB" id="A0A3F3PIL2"/>
<comment type="subcellular location">
    <subcellularLocation>
        <location evidence="1">Nucleus</location>
    </subcellularLocation>
</comment>
<dbReference type="InterPro" id="IPR013087">
    <property type="entry name" value="Znf_C2H2_type"/>
</dbReference>
<feature type="domain" description="C2H2-type" evidence="12">
    <location>
        <begin position="69"/>
        <end position="98"/>
    </location>
</feature>
<feature type="domain" description="C2H2-type" evidence="12">
    <location>
        <begin position="39"/>
        <end position="68"/>
    </location>
</feature>
<accession>A0A3F3PIL2</accession>
<dbReference type="Gene3D" id="3.30.160.60">
    <property type="entry name" value="Classic Zinc Finger"/>
    <property type="match status" value="4"/>
</dbReference>
<protein>
    <recommendedName>
        <fullName evidence="12">C2H2-type domain-containing protein</fullName>
    </recommendedName>
</protein>
<dbReference type="PANTHER" id="PTHR23235">
    <property type="entry name" value="KRUEPPEL-LIKE TRANSCRIPTION FACTOR"/>
    <property type="match status" value="1"/>
</dbReference>
<keyword evidence="6" id="KW-0805">Transcription regulation</keyword>
<evidence type="ECO:0000313" key="13">
    <source>
        <dbReference type="EMBL" id="RDH26572.1"/>
    </source>
</evidence>
<reference evidence="13 14" key="1">
    <citation type="submission" date="2018-07" db="EMBL/GenBank/DDBJ databases">
        <title>The genomes of Aspergillus section Nigri reveals drivers in fungal speciation.</title>
        <authorList>
            <consortium name="DOE Joint Genome Institute"/>
            <person name="Vesth T.C."/>
            <person name="Nybo J."/>
            <person name="Theobald S."/>
            <person name="Brandl J."/>
            <person name="Frisvad J.C."/>
            <person name="Nielsen K.F."/>
            <person name="Lyhne E.K."/>
            <person name="Kogle M.E."/>
            <person name="Kuo A."/>
            <person name="Riley R."/>
            <person name="Clum A."/>
            <person name="Nolan M."/>
            <person name="Lipzen A."/>
            <person name="Salamov A."/>
            <person name="Henrissat B."/>
            <person name="Wiebenga A."/>
            <person name="De vries R.P."/>
            <person name="Grigoriev I.V."/>
            <person name="Mortensen U.H."/>
            <person name="Andersen M.R."/>
            <person name="Baker S.E."/>
        </authorList>
    </citation>
    <scope>NUCLEOTIDE SEQUENCE [LARGE SCALE GENOMIC DNA]</scope>
    <source>
        <strain evidence="13 14">CBS 139.54b</strain>
    </source>
</reference>
<dbReference type="STRING" id="1341132.A0A3F3PIL2"/>
<dbReference type="GO" id="GO:0008270">
    <property type="term" value="F:zinc ion binding"/>
    <property type="evidence" value="ECO:0007669"/>
    <property type="project" value="UniProtKB-KW"/>
</dbReference>
<evidence type="ECO:0000256" key="3">
    <source>
        <dbReference type="ARBA" id="ARBA00022737"/>
    </source>
</evidence>
<evidence type="ECO:0000259" key="12">
    <source>
        <dbReference type="PROSITE" id="PS50157"/>
    </source>
</evidence>
<sequence length="296" mass="33810">MRPSGGRGHYCTWEHCNKVFNRKSDLCRHYRIHTNERPYHCTVKDCNKSFHQRSALTVHSRVHTGEKPHVCEDRECRKAFSDSSSLARHRRIHTGERPYICQESTCKQMFRRKASLIKHQQRSHPPKTANSPSSRDAVSGDSDPGQVAIFISDEQCPSNQQETPTHESHALRMLYVAQASVQDQNPIVTQPIMATSSVETQRAQHYCLSLVQQRQYVHVYQGHLPLGIEQPYRSLSIAECPSPMVTRTPSGYNPAAHIVNQPEGTNAIHPWDADWRTGNLYDGDCFRPSLQCMRIV</sequence>
<feature type="compositionally biased region" description="Basic residues" evidence="11">
    <location>
        <begin position="115"/>
        <end position="125"/>
    </location>
</feature>
<name>A0A3F3PIL2_9EURO</name>
<organism evidence="13 14">
    <name type="scientific">Aspergillus welwitschiae</name>
    <dbReference type="NCBI Taxonomy" id="1341132"/>
    <lineage>
        <taxon>Eukaryota</taxon>
        <taxon>Fungi</taxon>
        <taxon>Dikarya</taxon>
        <taxon>Ascomycota</taxon>
        <taxon>Pezizomycotina</taxon>
        <taxon>Eurotiomycetes</taxon>
        <taxon>Eurotiomycetidae</taxon>
        <taxon>Eurotiales</taxon>
        <taxon>Aspergillaceae</taxon>
        <taxon>Aspergillus</taxon>
        <taxon>Aspergillus subgen. Circumdati</taxon>
    </lineage>
</organism>
<proteinExistence type="predicted"/>
<dbReference type="Pfam" id="PF00096">
    <property type="entry name" value="zf-C2H2"/>
    <property type="match status" value="4"/>
</dbReference>
<evidence type="ECO:0000256" key="1">
    <source>
        <dbReference type="ARBA" id="ARBA00004123"/>
    </source>
</evidence>
<dbReference type="GO" id="GO:0005634">
    <property type="term" value="C:nucleus"/>
    <property type="evidence" value="ECO:0007669"/>
    <property type="project" value="UniProtKB-SubCell"/>
</dbReference>
<dbReference type="SUPFAM" id="SSF57667">
    <property type="entry name" value="beta-beta-alpha zinc fingers"/>
    <property type="match status" value="2"/>
</dbReference>
<evidence type="ECO:0000256" key="6">
    <source>
        <dbReference type="ARBA" id="ARBA00023015"/>
    </source>
</evidence>
<feature type="domain" description="C2H2-type" evidence="12">
    <location>
        <begin position="99"/>
        <end position="129"/>
    </location>
</feature>
<dbReference type="FunFam" id="3.30.160.60:FF:000149">
    <property type="entry name" value="Zinc finger protein 569"/>
    <property type="match status" value="1"/>
</dbReference>
<dbReference type="PANTHER" id="PTHR23235:SF178">
    <property type="entry name" value="C2H2-TYPE DOMAIN-CONTAINING PROTEIN-RELATED"/>
    <property type="match status" value="1"/>
</dbReference>
<dbReference type="GO" id="GO:0000981">
    <property type="term" value="F:DNA-binding transcription factor activity, RNA polymerase II-specific"/>
    <property type="evidence" value="ECO:0007669"/>
    <property type="project" value="TreeGrafter"/>
</dbReference>
<evidence type="ECO:0000256" key="8">
    <source>
        <dbReference type="ARBA" id="ARBA00023163"/>
    </source>
</evidence>
<dbReference type="SMART" id="SM00355">
    <property type="entry name" value="ZnF_C2H2"/>
    <property type="match status" value="4"/>
</dbReference>
<dbReference type="Proteomes" id="UP000253729">
    <property type="component" value="Unassembled WGS sequence"/>
</dbReference>
<dbReference type="GeneID" id="38138351"/>
<keyword evidence="5" id="KW-0862">Zinc</keyword>
<dbReference type="PROSITE" id="PS00028">
    <property type="entry name" value="ZINC_FINGER_C2H2_1"/>
    <property type="match status" value="4"/>
</dbReference>
<keyword evidence="7" id="KW-0238">DNA-binding</keyword>
<dbReference type="InterPro" id="IPR036236">
    <property type="entry name" value="Znf_C2H2_sf"/>
</dbReference>
<evidence type="ECO:0000313" key="14">
    <source>
        <dbReference type="Proteomes" id="UP000253729"/>
    </source>
</evidence>
<keyword evidence="9" id="KW-0539">Nucleus</keyword>
<evidence type="ECO:0000256" key="7">
    <source>
        <dbReference type="ARBA" id="ARBA00023125"/>
    </source>
</evidence>